<evidence type="ECO:0000256" key="2">
    <source>
        <dbReference type="SAM" id="Phobius"/>
    </source>
</evidence>
<keyword evidence="2" id="KW-0812">Transmembrane</keyword>
<dbReference type="AlphaFoldDB" id="A0A6G6W9D9"/>
<gene>
    <name evidence="4" type="ORF">G5V58_02765</name>
</gene>
<reference evidence="4 5" key="1">
    <citation type="submission" date="2020-02" db="EMBL/GenBank/DDBJ databases">
        <title>Full genome sequence of Nocardioides sp. R-3366.</title>
        <authorList>
            <person name="Im W.-T."/>
        </authorList>
    </citation>
    <scope>NUCLEOTIDE SEQUENCE [LARGE SCALE GENOMIC DNA]</scope>
    <source>
        <strain evidence="4 5">R-3366</strain>
    </source>
</reference>
<feature type="chain" id="PRO_5026017606" description="PKD domain-containing protein" evidence="3">
    <location>
        <begin position="18"/>
        <end position="443"/>
    </location>
</feature>
<feature type="signal peptide" evidence="3">
    <location>
        <begin position="1"/>
        <end position="17"/>
    </location>
</feature>
<dbReference type="RefSeq" id="WP_165228555.1">
    <property type="nucleotide sequence ID" value="NZ_CP049257.1"/>
</dbReference>
<evidence type="ECO:0000256" key="1">
    <source>
        <dbReference type="SAM" id="MobiDB-lite"/>
    </source>
</evidence>
<feature type="transmembrane region" description="Helical" evidence="2">
    <location>
        <begin position="407"/>
        <end position="425"/>
    </location>
</feature>
<organism evidence="4 5">
    <name type="scientific">Nocardioides anomalus</name>
    <dbReference type="NCBI Taxonomy" id="2712223"/>
    <lineage>
        <taxon>Bacteria</taxon>
        <taxon>Bacillati</taxon>
        <taxon>Actinomycetota</taxon>
        <taxon>Actinomycetes</taxon>
        <taxon>Propionibacteriales</taxon>
        <taxon>Nocardioidaceae</taxon>
        <taxon>Nocardioides</taxon>
    </lineage>
</organism>
<dbReference type="Proteomes" id="UP000502996">
    <property type="component" value="Chromosome"/>
</dbReference>
<dbReference type="EMBL" id="CP049257">
    <property type="protein sequence ID" value="QIG41844.1"/>
    <property type="molecule type" value="Genomic_DNA"/>
</dbReference>
<keyword evidence="2" id="KW-0472">Membrane</keyword>
<accession>A0A6G6W9D9</accession>
<evidence type="ECO:0000313" key="5">
    <source>
        <dbReference type="Proteomes" id="UP000502996"/>
    </source>
</evidence>
<keyword evidence="3" id="KW-0732">Signal</keyword>
<evidence type="ECO:0000313" key="4">
    <source>
        <dbReference type="EMBL" id="QIG41844.1"/>
    </source>
</evidence>
<evidence type="ECO:0008006" key="6">
    <source>
        <dbReference type="Google" id="ProtNLM"/>
    </source>
</evidence>
<name>A0A6G6W9D9_9ACTN</name>
<feature type="region of interest" description="Disordered" evidence="1">
    <location>
        <begin position="269"/>
        <end position="401"/>
    </location>
</feature>
<feature type="compositionally biased region" description="Low complexity" evidence="1">
    <location>
        <begin position="269"/>
        <end position="279"/>
    </location>
</feature>
<feature type="compositionally biased region" description="Pro residues" evidence="1">
    <location>
        <begin position="347"/>
        <end position="362"/>
    </location>
</feature>
<protein>
    <recommendedName>
        <fullName evidence="6">PKD domain-containing protein</fullName>
    </recommendedName>
</protein>
<keyword evidence="5" id="KW-1185">Reference proteome</keyword>
<feature type="region of interest" description="Disordered" evidence="1">
    <location>
        <begin position="148"/>
        <end position="169"/>
    </location>
</feature>
<feature type="compositionally biased region" description="Low complexity" evidence="1">
    <location>
        <begin position="333"/>
        <end position="346"/>
    </location>
</feature>
<evidence type="ECO:0000256" key="3">
    <source>
        <dbReference type="SAM" id="SignalP"/>
    </source>
</evidence>
<keyword evidence="2" id="KW-1133">Transmembrane helix</keyword>
<proteinExistence type="predicted"/>
<feature type="compositionally biased region" description="Low complexity" evidence="1">
    <location>
        <begin position="289"/>
        <end position="301"/>
    </location>
</feature>
<dbReference type="KEGG" id="nano:G5V58_02765"/>
<sequence>MLAAPASALLAPAPALAGVTVPSCPQPGPCVVVQVVAGDQVTSTSYFYAAEVIGNADVPRTSYPVLGGVDTIVERGSSIGRLVGLAVDPGQVRYVEVVAPPPDRYARHLLTTQELGAPGSNGFQGGLLPAFYSSEPEGRERVFSYVRPQRESDDDNGSPGPDQGRLNSQDGGALLVRAHTTGDILDVDVTATPVGDAGRSFTLTAAPAGAGLAYDWQLPGGTASAEAAPTYTFPAGAVGGTYVATVGVERASDGSFGWGQVALQVGPAPSATASASTPPGTGGDGPGAAGPTRGPSGSPSGDPDPDPGDGGRPTTGSPSASPTGGPTRGAAVPTSTPGDAPTAPTTPTTPPSTPPTEPPPAAPDADEVSGILLAAAEVRPGGSVVSDTPQPSPAARPLTDPPFRVSTGVWAALGAVLLLLAGAASESGGLRRRVRLRWSGVRS</sequence>